<dbReference type="EMBL" id="BGZK01000427">
    <property type="protein sequence ID" value="GBP42981.1"/>
    <property type="molecule type" value="Genomic_DNA"/>
</dbReference>
<reference evidence="2 3" key="1">
    <citation type="journal article" date="2019" name="Commun. Biol.">
        <title>The bagworm genome reveals a unique fibroin gene that provides high tensile strength.</title>
        <authorList>
            <person name="Kono N."/>
            <person name="Nakamura H."/>
            <person name="Ohtoshi R."/>
            <person name="Tomita M."/>
            <person name="Numata K."/>
            <person name="Arakawa K."/>
        </authorList>
    </citation>
    <scope>NUCLEOTIDE SEQUENCE [LARGE SCALE GENOMIC DNA]</scope>
</reference>
<comment type="caution">
    <text evidence="2">The sequence shown here is derived from an EMBL/GenBank/DDBJ whole genome shotgun (WGS) entry which is preliminary data.</text>
</comment>
<evidence type="ECO:0000313" key="2">
    <source>
        <dbReference type="EMBL" id="GBP42981.1"/>
    </source>
</evidence>
<feature type="region of interest" description="Disordered" evidence="1">
    <location>
        <begin position="14"/>
        <end position="57"/>
    </location>
</feature>
<evidence type="ECO:0000256" key="1">
    <source>
        <dbReference type="SAM" id="MobiDB-lite"/>
    </source>
</evidence>
<proteinExistence type="predicted"/>
<dbReference type="AlphaFoldDB" id="A0A4C1VW18"/>
<organism evidence="2 3">
    <name type="scientific">Eumeta variegata</name>
    <name type="common">Bagworm moth</name>
    <name type="synonym">Eumeta japonica</name>
    <dbReference type="NCBI Taxonomy" id="151549"/>
    <lineage>
        <taxon>Eukaryota</taxon>
        <taxon>Metazoa</taxon>
        <taxon>Ecdysozoa</taxon>
        <taxon>Arthropoda</taxon>
        <taxon>Hexapoda</taxon>
        <taxon>Insecta</taxon>
        <taxon>Pterygota</taxon>
        <taxon>Neoptera</taxon>
        <taxon>Endopterygota</taxon>
        <taxon>Lepidoptera</taxon>
        <taxon>Glossata</taxon>
        <taxon>Ditrysia</taxon>
        <taxon>Tineoidea</taxon>
        <taxon>Psychidae</taxon>
        <taxon>Oiketicinae</taxon>
        <taxon>Eumeta</taxon>
    </lineage>
</organism>
<protein>
    <submittedName>
        <fullName evidence="2">Uncharacterized protein</fullName>
    </submittedName>
</protein>
<evidence type="ECO:0000313" key="3">
    <source>
        <dbReference type="Proteomes" id="UP000299102"/>
    </source>
</evidence>
<gene>
    <name evidence="2" type="ORF">EVAR_96479_1</name>
</gene>
<dbReference type="Proteomes" id="UP000299102">
    <property type="component" value="Unassembled WGS sequence"/>
</dbReference>
<accession>A0A4C1VW18</accession>
<keyword evidence="3" id="KW-1185">Reference proteome</keyword>
<sequence length="179" mass="19650">MGYGGLSEGCWRVGEVSDTPGIGEEYPPRPVVPAGGAADSRSAGPEGSQGAAERRSAQKANNLERWVRVRGSVCSGWAIELNSVTYPINDFLGDDLGIGCQLTPTRIRSIGPFPARKRPSGVRWIGRYVPWPMDKMIELRWLMGVTERRNAFRCDSAMSKKCLDAFLMNLIVVGSSRYL</sequence>
<name>A0A4C1VW18_EUMVA</name>